<evidence type="ECO:0000256" key="3">
    <source>
        <dbReference type="ARBA" id="ARBA00022759"/>
    </source>
</evidence>
<dbReference type="Proteomes" id="UP001297581">
    <property type="component" value="Unassembled WGS sequence"/>
</dbReference>
<dbReference type="SMART" id="SM00463">
    <property type="entry name" value="SMR"/>
    <property type="match status" value="1"/>
</dbReference>
<dbReference type="EC" id="3.1.-.-" evidence="6"/>
<evidence type="ECO:0000313" key="9">
    <source>
        <dbReference type="Proteomes" id="UP001297581"/>
    </source>
</evidence>
<dbReference type="InterPro" id="IPR022990">
    <property type="entry name" value="SmrB-like"/>
</dbReference>
<dbReference type="GO" id="GO:0004521">
    <property type="term" value="F:RNA endonuclease activity"/>
    <property type="evidence" value="ECO:0007669"/>
    <property type="project" value="UniProtKB-UniRule"/>
</dbReference>
<comment type="caution">
    <text evidence="8">The sequence shown here is derived from an EMBL/GenBank/DDBJ whole genome shotgun (WGS) entry which is preliminary data.</text>
</comment>
<dbReference type="GO" id="GO:0019843">
    <property type="term" value="F:rRNA binding"/>
    <property type="evidence" value="ECO:0007669"/>
    <property type="project" value="UniProtKB-UniRule"/>
</dbReference>
<dbReference type="EMBL" id="JAKUDL010000002">
    <property type="protein sequence ID" value="MCH4293993.1"/>
    <property type="molecule type" value="Genomic_DNA"/>
</dbReference>
<keyword evidence="3 6" id="KW-0255">Endonuclease</keyword>
<dbReference type="PANTHER" id="PTHR35562:SF1">
    <property type="entry name" value="UPF0115 PROTEIN YFCN"/>
    <property type="match status" value="1"/>
</dbReference>
<evidence type="ECO:0000259" key="7">
    <source>
        <dbReference type="PROSITE" id="PS50828"/>
    </source>
</evidence>
<accession>A0AAJ1BFT4</accession>
<proteinExistence type="inferred from homology"/>
<protein>
    <recommendedName>
        <fullName evidence="6">Ribosome rescue factor SmrB</fullName>
        <ecNumber evidence="6">3.1.-.-</ecNumber>
    </recommendedName>
</protein>
<comment type="subunit">
    <text evidence="6">Associates with collided ribosomes, but not with correctly translating polysomes.</text>
</comment>
<sequence length="176" mass="19849">MTKIISQEGLEEFQALVDGIRPLTQDKKHFGTPVKTRAELDEQAPKLAASHYFSDTFQPLLPTEGPMRWRADHADYLVLKRLRRGDYVPDLILDLHGMRQTEAKLELAALVEAAIREQCQCVSVMHGYGTGVLKQQLPLWLAQHPQVLAFHQAPKEWGGDAALLVLVDLGDLPHRR</sequence>
<dbReference type="PANTHER" id="PTHR35562">
    <property type="entry name" value="DNA ENDONUCLEASE SMRA-RELATED"/>
    <property type="match status" value="1"/>
</dbReference>
<dbReference type="SUPFAM" id="SSF160443">
    <property type="entry name" value="SMR domain-like"/>
    <property type="match status" value="1"/>
</dbReference>
<dbReference type="PROSITE" id="PS50828">
    <property type="entry name" value="SMR"/>
    <property type="match status" value="1"/>
</dbReference>
<evidence type="ECO:0000256" key="6">
    <source>
        <dbReference type="HAMAP-Rule" id="MF_01042"/>
    </source>
</evidence>
<dbReference type="InterPro" id="IPR002625">
    <property type="entry name" value="Smr_dom"/>
</dbReference>
<dbReference type="GO" id="GO:0072344">
    <property type="term" value="P:rescue of stalled ribosome"/>
    <property type="evidence" value="ECO:0007669"/>
    <property type="project" value="UniProtKB-UniRule"/>
</dbReference>
<evidence type="ECO:0000313" key="8">
    <source>
        <dbReference type="EMBL" id="MCH4293993.1"/>
    </source>
</evidence>
<name>A0AAJ1BFT4_9GAMM</name>
<organism evidence="8 9">
    <name type="scientific">Shewanella zhuhaiensis</name>
    <dbReference type="NCBI Taxonomy" id="2919576"/>
    <lineage>
        <taxon>Bacteria</taxon>
        <taxon>Pseudomonadati</taxon>
        <taxon>Pseudomonadota</taxon>
        <taxon>Gammaproteobacteria</taxon>
        <taxon>Alteromonadales</taxon>
        <taxon>Shewanellaceae</taxon>
        <taxon>Shewanella</taxon>
    </lineage>
</organism>
<keyword evidence="2 6" id="KW-0699">rRNA-binding</keyword>
<evidence type="ECO:0000256" key="1">
    <source>
        <dbReference type="ARBA" id="ARBA00022722"/>
    </source>
</evidence>
<gene>
    <name evidence="6 8" type="primary">smrB</name>
    <name evidence="8" type="ORF">MJ923_06715</name>
</gene>
<keyword evidence="4 6" id="KW-0378">Hydrolase</keyword>
<dbReference type="NCBIfam" id="NF003432">
    <property type="entry name" value="PRK04946.1"/>
    <property type="match status" value="1"/>
</dbReference>
<keyword evidence="1 6" id="KW-0540">Nuclease</keyword>
<dbReference type="GO" id="GO:0016787">
    <property type="term" value="F:hydrolase activity"/>
    <property type="evidence" value="ECO:0007669"/>
    <property type="project" value="UniProtKB-KW"/>
</dbReference>
<keyword evidence="5 6" id="KW-0694">RNA-binding</keyword>
<evidence type="ECO:0000256" key="4">
    <source>
        <dbReference type="ARBA" id="ARBA00022801"/>
    </source>
</evidence>
<dbReference type="RefSeq" id="WP_240590439.1">
    <property type="nucleotide sequence ID" value="NZ_JAKUDL010000002.1"/>
</dbReference>
<dbReference type="InterPro" id="IPR036063">
    <property type="entry name" value="Smr_dom_sf"/>
</dbReference>
<reference evidence="8 9" key="1">
    <citation type="submission" date="2022-02" db="EMBL/GenBank/DDBJ databases">
        <title>The genome sequence of Shewanella sp. 3B26.</title>
        <authorList>
            <person name="Du J."/>
        </authorList>
    </citation>
    <scope>NUCLEOTIDE SEQUENCE [LARGE SCALE GENOMIC DNA]</scope>
    <source>
        <strain evidence="8 9">3B26</strain>
    </source>
</reference>
<comment type="function">
    <text evidence="6">Acts as a ribosome collision sensor. Detects stalled/collided disomes (pairs of ribosomes where the leading ribosome is stalled and a second ribosome has collided with it) and endonucleolytically cleaves mRNA at the 5' boundary of the stalled ribosome. Stalled/collided disomes form a new interface (primarily via the 30S subunits) that binds SmrB. Cleaved mRNA becomes available for tmRNA ligation, leading to ribosomal subunit dissociation and rescue of stalled ribosomes.</text>
</comment>
<dbReference type="Pfam" id="PF01713">
    <property type="entry name" value="Smr"/>
    <property type="match status" value="1"/>
</dbReference>
<dbReference type="HAMAP" id="MF_01042">
    <property type="entry name" value="SmrB"/>
    <property type="match status" value="1"/>
</dbReference>
<dbReference type="Gene3D" id="3.30.1370.110">
    <property type="match status" value="1"/>
</dbReference>
<feature type="domain" description="Smr" evidence="7">
    <location>
        <begin position="93"/>
        <end position="168"/>
    </location>
</feature>
<comment type="similarity">
    <text evidence="6">Belongs to the SmrB family.</text>
</comment>
<evidence type="ECO:0000256" key="5">
    <source>
        <dbReference type="ARBA" id="ARBA00022884"/>
    </source>
</evidence>
<dbReference type="AlphaFoldDB" id="A0AAJ1BFT4"/>
<evidence type="ECO:0000256" key="2">
    <source>
        <dbReference type="ARBA" id="ARBA00022730"/>
    </source>
</evidence>
<keyword evidence="9" id="KW-1185">Reference proteome</keyword>